<name>A0AAV3ZW44_9GAST</name>
<dbReference type="AlphaFoldDB" id="A0AAV3ZW44"/>
<accession>A0AAV3ZW44</accession>
<comment type="caution">
    <text evidence="1">The sequence shown here is derived from an EMBL/GenBank/DDBJ whole genome shotgun (WGS) entry which is preliminary data.</text>
</comment>
<evidence type="ECO:0000313" key="1">
    <source>
        <dbReference type="EMBL" id="GFN98652.1"/>
    </source>
</evidence>
<proteinExistence type="predicted"/>
<dbReference type="EMBL" id="BLXT01002861">
    <property type="protein sequence ID" value="GFN98652.1"/>
    <property type="molecule type" value="Genomic_DNA"/>
</dbReference>
<protein>
    <submittedName>
        <fullName evidence="1">Uncharacterized protein</fullName>
    </submittedName>
</protein>
<sequence>MPATKSHFGLQTVSLRLTSQCFWSYRRKSRLPLIKRRSFQSHFADNFTCPHPNVCSEALIHEQKIIQLNSTSNPFAKRKNLKKKTIEKMKTKEQYPSKDMTLL</sequence>
<gene>
    <name evidence="1" type="ORF">PoB_002515800</name>
</gene>
<reference evidence="1 2" key="1">
    <citation type="journal article" date="2021" name="Elife">
        <title>Chloroplast acquisition without the gene transfer in kleptoplastic sea slugs, Plakobranchus ocellatus.</title>
        <authorList>
            <person name="Maeda T."/>
            <person name="Takahashi S."/>
            <person name="Yoshida T."/>
            <person name="Shimamura S."/>
            <person name="Takaki Y."/>
            <person name="Nagai Y."/>
            <person name="Toyoda A."/>
            <person name="Suzuki Y."/>
            <person name="Arimoto A."/>
            <person name="Ishii H."/>
            <person name="Satoh N."/>
            <person name="Nishiyama T."/>
            <person name="Hasebe M."/>
            <person name="Maruyama T."/>
            <person name="Minagawa J."/>
            <person name="Obokata J."/>
            <person name="Shigenobu S."/>
        </authorList>
    </citation>
    <scope>NUCLEOTIDE SEQUENCE [LARGE SCALE GENOMIC DNA]</scope>
</reference>
<dbReference type="Proteomes" id="UP000735302">
    <property type="component" value="Unassembled WGS sequence"/>
</dbReference>
<organism evidence="1 2">
    <name type="scientific">Plakobranchus ocellatus</name>
    <dbReference type="NCBI Taxonomy" id="259542"/>
    <lineage>
        <taxon>Eukaryota</taxon>
        <taxon>Metazoa</taxon>
        <taxon>Spiralia</taxon>
        <taxon>Lophotrochozoa</taxon>
        <taxon>Mollusca</taxon>
        <taxon>Gastropoda</taxon>
        <taxon>Heterobranchia</taxon>
        <taxon>Euthyneura</taxon>
        <taxon>Panpulmonata</taxon>
        <taxon>Sacoglossa</taxon>
        <taxon>Placobranchoidea</taxon>
        <taxon>Plakobranchidae</taxon>
        <taxon>Plakobranchus</taxon>
    </lineage>
</organism>
<evidence type="ECO:0000313" key="2">
    <source>
        <dbReference type="Proteomes" id="UP000735302"/>
    </source>
</evidence>
<keyword evidence="2" id="KW-1185">Reference proteome</keyword>